<evidence type="ECO:0000259" key="2">
    <source>
        <dbReference type="Pfam" id="PF03235"/>
    </source>
</evidence>
<feature type="domain" description="GmrSD restriction endonucleases N-terminal" evidence="2">
    <location>
        <begin position="25"/>
        <end position="267"/>
    </location>
</feature>
<accession>A0A415IWQ4</accession>
<dbReference type="Proteomes" id="UP000284916">
    <property type="component" value="Unassembled WGS sequence"/>
</dbReference>
<name>A0A415IWQ4_9BACT</name>
<reference evidence="3 4" key="1">
    <citation type="submission" date="2018-08" db="EMBL/GenBank/DDBJ databases">
        <title>A genome reference for cultivated species of the human gut microbiota.</title>
        <authorList>
            <person name="Zou Y."/>
            <person name="Xue W."/>
            <person name="Luo G."/>
        </authorList>
    </citation>
    <scope>NUCLEOTIDE SEQUENCE [LARGE SCALE GENOMIC DNA]</scope>
    <source>
        <strain evidence="3 4">AF39-11</strain>
    </source>
</reference>
<sequence length="878" mass="103387">MLSSMCLTLILQKLMSDNIDKMCFADLIKKGKIRIPQIQRDYAQGRKNKEVKEIRNHFVRSLLLVVTGKKAETQLDFVYGSDRKNAFEPLDGQQRLTTLFILHWVLGVDLQTAEGESILIYETRNTSEAFCKELVHHNAKQFVNEAAEKTKESKKKTDEERSKPEEQRDASKLKAHIYTPSEIIQNRDWFQWGWRFDPTINSMLVMIDTICEQMDWTLDLDACQARLNNITFNHLDLGEMGMSDELFIKMNARGKLLSDFDKLKSTLEEEIQLQQGEVNCDGKKLADSYIEHAWRENMDGKWIDLFWQKYASAVMTQIPSDDNKKERLAAAKETEKRLKIFLLRMIAMQLFAKVPSIDLSNDFEKPDDDDEEAMRLYEIRKNRIYNLHETLFESSYNVNESDLDDLLIAYQNYLVDWRSSDSNILPSYCTIIDFRELINDINLWIIDKGEGQYTDVTTLLPLDSFFDNNDYTYFSHLVGDNISNDTLATLYSLQCFLKLYPYRSDSEAWCLNFEEWTRMSRNVFKFDNNTDRINKRKDASDAFGAVFSMVSDMKRYHEDNGIDLYENNAAVLLFLKQLNHPYKGIDNKSLEEEEDKAKLRLIDNEGIINVSWTDAIRNAERNPYLWGQIRCLLHWANGNLETFIGYSNCLTKWINLDRQWEKQELYYNAMLCLQPDCWKSKNRLYEFNRDRDNSMKRYLREEPEFGESVRVFIKTWIDWNDQATFEDFCKHIVESTSNIGWVKYFKQRPHIIWESRRKRFYEDKGHIIFAQLQSTDSHCLDPILIYIKTLATDVFYNEEEKKLMKDVTVELQDSKSLGSHGLLISIPNHNCEIRWGDGIGDYVITEDDTTSIVNDIDVLVSTMKLTIERYKTEYYNHL</sequence>
<protein>
    <submittedName>
        <fullName evidence="3">DUF262 domain-containing protein</fullName>
    </submittedName>
</protein>
<feature type="region of interest" description="Disordered" evidence="1">
    <location>
        <begin position="145"/>
        <end position="171"/>
    </location>
</feature>
<dbReference type="AlphaFoldDB" id="A0A415IWQ4"/>
<evidence type="ECO:0000313" key="4">
    <source>
        <dbReference type="Proteomes" id="UP000284916"/>
    </source>
</evidence>
<evidence type="ECO:0000256" key="1">
    <source>
        <dbReference type="SAM" id="MobiDB-lite"/>
    </source>
</evidence>
<feature type="compositionally biased region" description="Basic and acidic residues" evidence="1">
    <location>
        <begin position="146"/>
        <end position="171"/>
    </location>
</feature>
<dbReference type="Pfam" id="PF03235">
    <property type="entry name" value="GmrSD_N"/>
    <property type="match status" value="1"/>
</dbReference>
<gene>
    <name evidence="3" type="ORF">DW035_14135</name>
</gene>
<organism evidence="3 4">
    <name type="scientific">Phocaeicola plebeius</name>
    <dbReference type="NCBI Taxonomy" id="310297"/>
    <lineage>
        <taxon>Bacteria</taxon>
        <taxon>Pseudomonadati</taxon>
        <taxon>Bacteroidota</taxon>
        <taxon>Bacteroidia</taxon>
        <taxon>Bacteroidales</taxon>
        <taxon>Bacteroidaceae</taxon>
        <taxon>Phocaeicola</taxon>
    </lineage>
</organism>
<dbReference type="InterPro" id="IPR004919">
    <property type="entry name" value="GmrSD_N"/>
</dbReference>
<proteinExistence type="predicted"/>
<evidence type="ECO:0000313" key="3">
    <source>
        <dbReference type="EMBL" id="RHL12065.1"/>
    </source>
</evidence>
<dbReference type="EMBL" id="QROI01000028">
    <property type="protein sequence ID" value="RHL12065.1"/>
    <property type="molecule type" value="Genomic_DNA"/>
</dbReference>
<comment type="caution">
    <text evidence="3">The sequence shown here is derived from an EMBL/GenBank/DDBJ whole genome shotgun (WGS) entry which is preliminary data.</text>
</comment>